<keyword evidence="4" id="KW-0378">Hydrolase</keyword>
<dbReference type="Pfam" id="PF00728">
    <property type="entry name" value="Glyco_hydro_20"/>
    <property type="match status" value="1"/>
</dbReference>
<dbReference type="PANTHER" id="PTHR22600">
    <property type="entry name" value="BETA-HEXOSAMINIDASE"/>
    <property type="match status" value="1"/>
</dbReference>
<dbReference type="Proteomes" id="UP000473008">
    <property type="component" value="Unassembled WGS sequence"/>
</dbReference>
<name>A0A6M1RJA5_9GAMM</name>
<evidence type="ECO:0000313" key="11">
    <source>
        <dbReference type="EMBL" id="NGN99532.1"/>
    </source>
</evidence>
<evidence type="ECO:0000256" key="4">
    <source>
        <dbReference type="ARBA" id="ARBA00022801"/>
    </source>
</evidence>
<gene>
    <name evidence="11" type="ORF">G5S52_18325</name>
</gene>
<feature type="domain" description="Glycoside hydrolase family 20 catalytic" evidence="9">
    <location>
        <begin position="262"/>
        <end position="600"/>
    </location>
</feature>
<dbReference type="GO" id="GO:0005975">
    <property type="term" value="P:carbohydrate metabolic process"/>
    <property type="evidence" value="ECO:0007669"/>
    <property type="project" value="InterPro"/>
</dbReference>
<dbReference type="InterPro" id="IPR025705">
    <property type="entry name" value="Beta_hexosaminidase_sua/sub"/>
</dbReference>
<dbReference type="CDD" id="cd06563">
    <property type="entry name" value="GH20_chitobiase-like"/>
    <property type="match status" value="1"/>
</dbReference>
<dbReference type="Pfam" id="PF02838">
    <property type="entry name" value="Glyco_hydro_20b"/>
    <property type="match status" value="1"/>
</dbReference>
<dbReference type="SUPFAM" id="SSF51445">
    <property type="entry name" value="(Trans)glycosidases"/>
    <property type="match status" value="1"/>
</dbReference>
<reference evidence="11 12" key="1">
    <citation type="submission" date="2020-02" db="EMBL/GenBank/DDBJ databases">
        <title>The draft genome of Grimontia sedimenta sp. nov., isolated from benthic sediments near coral reefs south of Kuwait.</title>
        <authorList>
            <person name="Mahmoud H.M."/>
            <person name="Jose L."/>
            <person name="Eapen S."/>
        </authorList>
    </citation>
    <scope>NUCLEOTIDE SEQUENCE [LARGE SCALE GENOMIC DNA]</scope>
    <source>
        <strain evidence="11 12">S25</strain>
    </source>
</reference>
<feature type="active site" description="Proton donor" evidence="8">
    <location>
        <position position="437"/>
    </location>
</feature>
<keyword evidence="12" id="KW-1185">Reference proteome</keyword>
<dbReference type="Gene3D" id="3.30.379.10">
    <property type="entry name" value="Chitobiase/beta-hexosaminidase domain 2-like"/>
    <property type="match status" value="1"/>
</dbReference>
<evidence type="ECO:0000259" key="10">
    <source>
        <dbReference type="Pfam" id="PF02838"/>
    </source>
</evidence>
<proteinExistence type="inferred from homology"/>
<evidence type="ECO:0000256" key="3">
    <source>
        <dbReference type="ARBA" id="ARBA00012663"/>
    </source>
</evidence>
<comment type="catalytic activity">
    <reaction evidence="1">
        <text>Hydrolysis of terminal non-reducing N-acetyl-D-hexosamine residues in N-acetyl-beta-D-hexosaminides.</text>
        <dbReference type="EC" id="3.2.1.52"/>
    </reaction>
</comment>
<dbReference type="EMBL" id="JAALDL010000015">
    <property type="protein sequence ID" value="NGN99532.1"/>
    <property type="molecule type" value="Genomic_DNA"/>
</dbReference>
<protein>
    <recommendedName>
        <fullName evidence="3">beta-N-acetylhexosaminidase</fullName>
        <ecNumber evidence="3">3.2.1.52</ecNumber>
    </recommendedName>
    <alternativeName>
        <fullName evidence="6">Beta-N-acetylhexosaminidase</fullName>
    </alternativeName>
    <alternativeName>
        <fullName evidence="7">N-acetyl-beta-glucosaminidase</fullName>
    </alternativeName>
</protein>
<dbReference type="InterPro" id="IPR029018">
    <property type="entry name" value="Hex-like_dom2"/>
</dbReference>
<sequence>MNFRLDLNVIEATPSESRFALVLHNLSETNIQNWQLTFSASRYVLPTSVSHGTLKQIGSLCIFETGEPLNANDHLYLEFSHPTKPFSMHDEGIGDACLLITTEDGVKAVPVETTPINLGTQTPERLPLTLPEPKAINLIPQPKALVVKQGQFALTDDIAIQSDSDISKPAARWLADEMSQHLRRDVTIKQEAQIRLVQDKNLKPEHYRVSVTLQGVKISASNEAGFAHGVATVLQLLPTQASHRHYFDYALPCVEVEDHPRFGYRGMMLDCARHFHPISRVKNLINQLARFKFNHFHWHLTDDEGWRIQIDAYPELTEIGAWRGPFESIEPQYTSLSKIHGGFYTKDEIREVIAYAAERGITVVPEIDIPGHCRAAIKSLPQLLVEDADTSAYRSIQNYNDNVLNPGLKGTYTFLETVLKEVCELFPAPYVHIGADEVPEGVWIDSPACQALMRTHGYKDFKDLQGHVLRHCEDFLSTKGKQMFGWEEAVFGNKVSKDTVIFSWLNEQSGVDCIRNGYNVVLQPGHETYLDMAQDYSACEPGTDWACKVPLEKAYHYEPFANSTVTTEEFGKVKGIQCALWCEMTNTQSRFEYMIFPRLLRSQKCVGAPRNSGTGQISKPVSADNCSTWIVWVLTIVGNYFNFLRFVEGYTP</sequence>
<evidence type="ECO:0000256" key="6">
    <source>
        <dbReference type="ARBA" id="ARBA00030512"/>
    </source>
</evidence>
<dbReference type="GO" id="GO:0004563">
    <property type="term" value="F:beta-N-acetylhexosaminidase activity"/>
    <property type="evidence" value="ECO:0007669"/>
    <property type="project" value="UniProtKB-EC"/>
</dbReference>
<organism evidence="11 12">
    <name type="scientific">Grimontia sedimenti</name>
    <dbReference type="NCBI Taxonomy" id="2711294"/>
    <lineage>
        <taxon>Bacteria</taxon>
        <taxon>Pseudomonadati</taxon>
        <taxon>Pseudomonadota</taxon>
        <taxon>Gammaproteobacteria</taxon>
        <taxon>Vibrionales</taxon>
        <taxon>Vibrionaceae</taxon>
        <taxon>Grimontia</taxon>
    </lineage>
</organism>
<evidence type="ECO:0000259" key="9">
    <source>
        <dbReference type="Pfam" id="PF00728"/>
    </source>
</evidence>
<evidence type="ECO:0000256" key="2">
    <source>
        <dbReference type="ARBA" id="ARBA00006285"/>
    </source>
</evidence>
<dbReference type="GO" id="GO:0016020">
    <property type="term" value="C:membrane"/>
    <property type="evidence" value="ECO:0007669"/>
    <property type="project" value="TreeGrafter"/>
</dbReference>
<dbReference type="SUPFAM" id="SSF55545">
    <property type="entry name" value="beta-N-acetylhexosaminidase-like domain"/>
    <property type="match status" value="1"/>
</dbReference>
<dbReference type="PRINTS" id="PR00738">
    <property type="entry name" value="GLHYDRLASE20"/>
</dbReference>
<dbReference type="EC" id="3.2.1.52" evidence="3"/>
<comment type="similarity">
    <text evidence="2">Belongs to the glycosyl hydrolase 20 family.</text>
</comment>
<comment type="caution">
    <text evidence="11">The sequence shown here is derived from an EMBL/GenBank/DDBJ whole genome shotgun (WGS) entry which is preliminary data.</text>
</comment>
<dbReference type="InterPro" id="IPR017853">
    <property type="entry name" value="GH"/>
</dbReference>
<dbReference type="AlphaFoldDB" id="A0A6M1RJA5"/>
<feature type="domain" description="Beta-hexosaminidase bacterial type N-terminal" evidence="10">
    <location>
        <begin position="136"/>
        <end position="259"/>
    </location>
</feature>
<dbReference type="InterPro" id="IPR015882">
    <property type="entry name" value="HEX_bac_N"/>
</dbReference>
<evidence type="ECO:0000256" key="5">
    <source>
        <dbReference type="ARBA" id="ARBA00023295"/>
    </source>
</evidence>
<evidence type="ECO:0000256" key="1">
    <source>
        <dbReference type="ARBA" id="ARBA00001231"/>
    </source>
</evidence>
<evidence type="ECO:0000256" key="8">
    <source>
        <dbReference type="PIRSR" id="PIRSR625705-1"/>
    </source>
</evidence>
<evidence type="ECO:0000256" key="7">
    <source>
        <dbReference type="ARBA" id="ARBA00033000"/>
    </source>
</evidence>
<dbReference type="GO" id="GO:0030203">
    <property type="term" value="P:glycosaminoglycan metabolic process"/>
    <property type="evidence" value="ECO:0007669"/>
    <property type="project" value="TreeGrafter"/>
</dbReference>
<dbReference type="InterPro" id="IPR015883">
    <property type="entry name" value="Glyco_hydro_20_cat"/>
</dbReference>
<evidence type="ECO:0000313" key="12">
    <source>
        <dbReference type="Proteomes" id="UP000473008"/>
    </source>
</evidence>
<accession>A0A6M1RJA5</accession>
<keyword evidence="5" id="KW-0326">Glycosidase</keyword>
<dbReference type="Gene3D" id="3.20.20.80">
    <property type="entry name" value="Glycosidases"/>
    <property type="match status" value="1"/>
</dbReference>
<dbReference type="PANTHER" id="PTHR22600:SF57">
    <property type="entry name" value="BETA-N-ACETYLHEXOSAMINIDASE"/>
    <property type="match status" value="1"/>
</dbReference>